<feature type="compositionally biased region" description="Polar residues" evidence="1">
    <location>
        <begin position="41"/>
        <end position="51"/>
    </location>
</feature>
<reference evidence="2 3" key="1">
    <citation type="journal article" date="2019" name="Sci. Rep.">
        <title>Orb-weaving spider Araneus ventricosus genome elucidates the spidroin gene catalogue.</title>
        <authorList>
            <person name="Kono N."/>
            <person name="Nakamura H."/>
            <person name="Ohtoshi R."/>
            <person name="Moran D.A.P."/>
            <person name="Shinohara A."/>
            <person name="Yoshida Y."/>
            <person name="Fujiwara M."/>
            <person name="Mori M."/>
            <person name="Tomita M."/>
            <person name="Arakawa K."/>
        </authorList>
    </citation>
    <scope>NUCLEOTIDE SEQUENCE [LARGE SCALE GENOMIC DNA]</scope>
</reference>
<protein>
    <submittedName>
        <fullName evidence="2">Uncharacterized protein</fullName>
    </submittedName>
</protein>
<sequence length="108" mass="12814">MSNPNSSEQRSGLHRKRHGDNFQIESNFNERYKSTQRKSSVHQNSAKSSDYWNPKEHRRRHFRNCPGILSSVRSAKDEDSGIETEERSHQIRLQTAEEMLNSRRIRNF</sequence>
<organism evidence="2 3">
    <name type="scientific">Araneus ventricosus</name>
    <name type="common">Orbweaver spider</name>
    <name type="synonym">Epeira ventricosa</name>
    <dbReference type="NCBI Taxonomy" id="182803"/>
    <lineage>
        <taxon>Eukaryota</taxon>
        <taxon>Metazoa</taxon>
        <taxon>Ecdysozoa</taxon>
        <taxon>Arthropoda</taxon>
        <taxon>Chelicerata</taxon>
        <taxon>Arachnida</taxon>
        <taxon>Araneae</taxon>
        <taxon>Araneomorphae</taxon>
        <taxon>Entelegynae</taxon>
        <taxon>Araneoidea</taxon>
        <taxon>Araneidae</taxon>
        <taxon>Araneus</taxon>
    </lineage>
</organism>
<proteinExistence type="predicted"/>
<evidence type="ECO:0000313" key="2">
    <source>
        <dbReference type="EMBL" id="GBN61057.1"/>
    </source>
</evidence>
<dbReference type="Proteomes" id="UP000499080">
    <property type="component" value="Unassembled WGS sequence"/>
</dbReference>
<gene>
    <name evidence="2" type="ORF">AVEN_221675_1</name>
</gene>
<keyword evidence="3" id="KW-1185">Reference proteome</keyword>
<dbReference type="EMBL" id="BGPR01013533">
    <property type="protein sequence ID" value="GBN61057.1"/>
    <property type="molecule type" value="Genomic_DNA"/>
</dbReference>
<accession>A0A4Y2QEF2</accession>
<feature type="region of interest" description="Disordered" evidence="1">
    <location>
        <begin position="1"/>
        <end position="88"/>
    </location>
</feature>
<evidence type="ECO:0000313" key="3">
    <source>
        <dbReference type="Proteomes" id="UP000499080"/>
    </source>
</evidence>
<evidence type="ECO:0000256" key="1">
    <source>
        <dbReference type="SAM" id="MobiDB-lite"/>
    </source>
</evidence>
<name>A0A4Y2QEF2_ARAVE</name>
<feature type="compositionally biased region" description="Polar residues" evidence="1">
    <location>
        <begin position="1"/>
        <end position="10"/>
    </location>
</feature>
<dbReference type="AlphaFoldDB" id="A0A4Y2QEF2"/>
<feature type="compositionally biased region" description="Basic and acidic residues" evidence="1">
    <location>
        <begin position="74"/>
        <end position="88"/>
    </location>
</feature>
<comment type="caution">
    <text evidence="2">The sequence shown here is derived from an EMBL/GenBank/DDBJ whole genome shotgun (WGS) entry which is preliminary data.</text>
</comment>